<dbReference type="SUPFAM" id="SSF46689">
    <property type="entry name" value="Homeodomain-like"/>
    <property type="match status" value="1"/>
</dbReference>
<evidence type="ECO:0000313" key="4">
    <source>
        <dbReference type="EMBL" id="KAI3837816.1"/>
    </source>
</evidence>
<feature type="domain" description="Myb-like" evidence="2">
    <location>
        <begin position="188"/>
        <end position="237"/>
    </location>
</feature>
<dbReference type="AlphaFoldDB" id="A0AAD4X515"/>
<dbReference type="SMART" id="SM00717">
    <property type="entry name" value="SANT"/>
    <property type="match status" value="1"/>
</dbReference>
<evidence type="ECO:0000259" key="2">
    <source>
        <dbReference type="PROSITE" id="PS50090"/>
    </source>
</evidence>
<feature type="domain" description="HTH myb-type" evidence="3">
    <location>
        <begin position="190"/>
        <end position="245"/>
    </location>
</feature>
<accession>A0AAD4X515</accession>
<feature type="region of interest" description="Disordered" evidence="1">
    <location>
        <begin position="407"/>
        <end position="433"/>
    </location>
</feature>
<organism evidence="4 5">
    <name type="scientific">Papaver atlanticum</name>
    <dbReference type="NCBI Taxonomy" id="357466"/>
    <lineage>
        <taxon>Eukaryota</taxon>
        <taxon>Viridiplantae</taxon>
        <taxon>Streptophyta</taxon>
        <taxon>Embryophyta</taxon>
        <taxon>Tracheophyta</taxon>
        <taxon>Spermatophyta</taxon>
        <taxon>Magnoliopsida</taxon>
        <taxon>Ranunculales</taxon>
        <taxon>Papaveraceae</taxon>
        <taxon>Papaveroideae</taxon>
        <taxon>Papaver</taxon>
    </lineage>
</organism>
<dbReference type="Gene3D" id="1.10.10.60">
    <property type="entry name" value="Homeodomain-like"/>
    <property type="match status" value="1"/>
</dbReference>
<reference evidence="4" key="1">
    <citation type="submission" date="2022-04" db="EMBL/GenBank/DDBJ databases">
        <title>A functionally conserved STORR gene fusion in Papaver species that diverged 16.8 million years ago.</title>
        <authorList>
            <person name="Catania T."/>
        </authorList>
    </citation>
    <scope>NUCLEOTIDE SEQUENCE</scope>
    <source>
        <strain evidence="4">S-188037</strain>
    </source>
</reference>
<comment type="caution">
    <text evidence="4">The sequence shown here is derived from an EMBL/GenBank/DDBJ whole genome shotgun (WGS) entry which is preliminary data.</text>
</comment>
<dbReference type="InterPro" id="IPR017930">
    <property type="entry name" value="Myb_dom"/>
</dbReference>
<protein>
    <recommendedName>
        <fullName evidence="6">MYB transcription factor</fullName>
    </recommendedName>
</protein>
<name>A0AAD4X515_9MAGN</name>
<dbReference type="PANTHER" id="PTHR47206">
    <property type="entry name" value="HOMEODOMAIN-LIKE SUPERFAMILY PROTEIN"/>
    <property type="match status" value="1"/>
</dbReference>
<evidence type="ECO:0000259" key="3">
    <source>
        <dbReference type="PROSITE" id="PS51294"/>
    </source>
</evidence>
<gene>
    <name evidence="4" type="ORF">MKW98_004874</name>
</gene>
<dbReference type="InterPro" id="IPR009057">
    <property type="entry name" value="Homeodomain-like_sf"/>
</dbReference>
<dbReference type="PROSITE" id="PS51294">
    <property type="entry name" value="HTH_MYB"/>
    <property type="match status" value="1"/>
</dbReference>
<dbReference type="EMBL" id="JAJJMB010017535">
    <property type="protein sequence ID" value="KAI3837816.1"/>
    <property type="molecule type" value="Genomic_DNA"/>
</dbReference>
<feature type="region of interest" description="Disordered" evidence="1">
    <location>
        <begin position="516"/>
        <end position="588"/>
    </location>
</feature>
<feature type="compositionally biased region" description="Basic and acidic residues" evidence="1">
    <location>
        <begin position="567"/>
        <end position="580"/>
    </location>
</feature>
<dbReference type="CDD" id="cd11660">
    <property type="entry name" value="SANT_TRF"/>
    <property type="match status" value="1"/>
</dbReference>
<keyword evidence="5" id="KW-1185">Reference proteome</keyword>
<dbReference type="Proteomes" id="UP001202328">
    <property type="component" value="Unassembled WGS sequence"/>
</dbReference>
<sequence>MAASNNSKKRKKGLISGEEIASLLTRYKVAQHPDVKIDWNALQKLWRYLAYCGSLPETVEEKLEEQPLDDADSDLEYELEAFPPATDEASLEAAAYVKVLLASGLSDDAGGSPATPCSLKGINITVPVSVQKQSPPAVTMEGINITVPVSVQKQSPPAVTTTDKGLDGTVVTTAKGLDGTVANAANQPAKRKRKPWTMEEDNELIAAVKKLGERNWANILKADIFKGDRTASQLSQRRGIIRKRLNVKSETGGGGSGIQYELTEQQLAANRAVSHALSMPLNYSLSAGCGVGLTETATVSGQQICLQTPKGTSSVTEKPLVISIKKEASVVPNPMIQAAAVAAGARIATPSTAKPLLKAAQCKTAFQTSTTGKSSMPGVTPPLTPNHSGAPANVYYIRTGLSSASPTTYPSAVPSVSTAPPPPTKKGKAPSVTALTSETTSCATMGAGKMSDVFMSAGVGIMLKEEKVQSLPMKYEVENSPKDVVKNSFKDSEIKKSSNEEEVKDSSKEEQVKLGEIEINCSADIPKDGKQDDQAAMPDSDMVHEDQTTQNLSKLPNVEAAASDPVQLEKHHIEHEKENMENSPAAAN</sequence>
<dbReference type="PANTHER" id="PTHR47206:SF1">
    <property type="entry name" value="HOMEODOMAIN-LIKE SUPERFAMILY PROTEIN"/>
    <property type="match status" value="1"/>
</dbReference>
<proteinExistence type="predicted"/>
<dbReference type="InterPro" id="IPR001005">
    <property type="entry name" value="SANT/Myb"/>
</dbReference>
<dbReference type="PROSITE" id="PS50090">
    <property type="entry name" value="MYB_LIKE"/>
    <property type="match status" value="1"/>
</dbReference>
<evidence type="ECO:0000313" key="5">
    <source>
        <dbReference type="Proteomes" id="UP001202328"/>
    </source>
</evidence>
<evidence type="ECO:0008006" key="6">
    <source>
        <dbReference type="Google" id="ProtNLM"/>
    </source>
</evidence>
<dbReference type="Pfam" id="PF00249">
    <property type="entry name" value="Myb_DNA-binding"/>
    <property type="match status" value="1"/>
</dbReference>
<evidence type="ECO:0000256" key="1">
    <source>
        <dbReference type="SAM" id="MobiDB-lite"/>
    </source>
</evidence>